<sequence length="169" mass="18639">MAMPVVYSNIAIPRPGQPTCANSPQTIAGTTLDRHDIEPSSQVSRRTYPKGILWCAKDSRTHVVINIARLIPAEEVFKMLDGVYYLCLNMIRHYGDQPIAGGSFLWVGNNQFELRVRNANNHQTTYGVLGAAMLAVKDYMGRFGYYTGTFTIFDGINHVGDGTIGVPGQ</sequence>
<dbReference type="AlphaFoldDB" id="A0A5M8PUD8"/>
<proteinExistence type="predicted"/>
<organism evidence="1 2">
    <name type="scientific">Lasallia pustulata</name>
    <dbReference type="NCBI Taxonomy" id="136370"/>
    <lineage>
        <taxon>Eukaryota</taxon>
        <taxon>Fungi</taxon>
        <taxon>Dikarya</taxon>
        <taxon>Ascomycota</taxon>
        <taxon>Pezizomycotina</taxon>
        <taxon>Lecanoromycetes</taxon>
        <taxon>OSLEUM clade</taxon>
        <taxon>Umbilicariomycetidae</taxon>
        <taxon>Umbilicariales</taxon>
        <taxon>Umbilicariaceae</taxon>
        <taxon>Lasallia</taxon>
    </lineage>
</organism>
<comment type="caution">
    <text evidence="1">The sequence shown here is derived from an EMBL/GenBank/DDBJ whole genome shotgun (WGS) entry which is preliminary data.</text>
</comment>
<reference evidence="1 2" key="1">
    <citation type="submission" date="2019-09" db="EMBL/GenBank/DDBJ databases">
        <title>The hologenome of the rock-dwelling lichen Lasallia pustulata.</title>
        <authorList>
            <person name="Greshake Tzovaras B."/>
            <person name="Segers F."/>
            <person name="Bicker A."/>
            <person name="Dal Grande F."/>
            <person name="Otte J."/>
            <person name="Hankeln T."/>
            <person name="Schmitt I."/>
            <person name="Ebersberger I."/>
        </authorList>
    </citation>
    <scope>NUCLEOTIDE SEQUENCE [LARGE SCALE GENOMIC DNA]</scope>
    <source>
        <strain evidence="1">A1-1</strain>
    </source>
</reference>
<name>A0A5M8PUD8_9LECA</name>
<evidence type="ECO:0000313" key="1">
    <source>
        <dbReference type="EMBL" id="KAA6412642.1"/>
    </source>
</evidence>
<accession>A0A5M8PUD8</accession>
<gene>
    <name evidence="1" type="ORF">FRX48_03634</name>
</gene>
<dbReference type="Proteomes" id="UP000324767">
    <property type="component" value="Unassembled WGS sequence"/>
</dbReference>
<dbReference type="EMBL" id="VXIT01000005">
    <property type="protein sequence ID" value="KAA6412642.1"/>
    <property type="molecule type" value="Genomic_DNA"/>
</dbReference>
<evidence type="ECO:0000313" key="2">
    <source>
        <dbReference type="Proteomes" id="UP000324767"/>
    </source>
</evidence>
<protein>
    <submittedName>
        <fullName evidence="1">Uncharacterized protein</fullName>
    </submittedName>
</protein>
<dbReference type="OrthoDB" id="5294920at2759"/>